<dbReference type="Gene3D" id="2.40.50.140">
    <property type="entry name" value="Nucleic acid-binding proteins"/>
    <property type="match status" value="1"/>
</dbReference>
<keyword evidence="4 6" id="KW-0233">DNA recombination</keyword>
<protein>
    <recommendedName>
        <fullName evidence="6">Holliday junction branch migration complex subunit RuvA</fullName>
    </recommendedName>
</protein>
<dbReference type="Pfam" id="PF14520">
    <property type="entry name" value="HHH_5"/>
    <property type="match status" value="1"/>
</dbReference>
<accession>A0A2Z2NVT4</accession>
<dbReference type="GO" id="GO:0006281">
    <property type="term" value="P:DNA repair"/>
    <property type="evidence" value="ECO:0007669"/>
    <property type="project" value="UniProtKB-UniRule"/>
</dbReference>
<organism evidence="8 9">
    <name type="scientific">Granulosicoccus antarcticus IMCC3135</name>
    <dbReference type="NCBI Taxonomy" id="1192854"/>
    <lineage>
        <taxon>Bacteria</taxon>
        <taxon>Pseudomonadati</taxon>
        <taxon>Pseudomonadota</taxon>
        <taxon>Gammaproteobacteria</taxon>
        <taxon>Chromatiales</taxon>
        <taxon>Granulosicoccaceae</taxon>
        <taxon>Granulosicoccus</taxon>
    </lineage>
</organism>
<dbReference type="SUPFAM" id="SSF46929">
    <property type="entry name" value="DNA helicase RuvA subunit, C-terminal domain"/>
    <property type="match status" value="1"/>
</dbReference>
<dbReference type="Pfam" id="PF07499">
    <property type="entry name" value="RuvA_C"/>
    <property type="match status" value="1"/>
</dbReference>
<evidence type="ECO:0000313" key="9">
    <source>
        <dbReference type="Proteomes" id="UP000250079"/>
    </source>
</evidence>
<dbReference type="Gene3D" id="1.10.150.20">
    <property type="entry name" value="5' to 3' exonuclease, C-terminal subdomain"/>
    <property type="match status" value="1"/>
</dbReference>
<evidence type="ECO:0000256" key="2">
    <source>
        <dbReference type="ARBA" id="ARBA00022763"/>
    </source>
</evidence>
<dbReference type="InterPro" id="IPR003583">
    <property type="entry name" value="Hlx-hairpin-Hlx_DNA-bd_motif"/>
</dbReference>
<evidence type="ECO:0000256" key="3">
    <source>
        <dbReference type="ARBA" id="ARBA00023125"/>
    </source>
</evidence>
<evidence type="ECO:0000313" key="8">
    <source>
        <dbReference type="EMBL" id="ASJ75572.1"/>
    </source>
</evidence>
<dbReference type="NCBIfam" id="TIGR00084">
    <property type="entry name" value="ruvA"/>
    <property type="match status" value="1"/>
</dbReference>
<feature type="domain" description="Helix-hairpin-helix DNA-binding motif class 1" evidence="7">
    <location>
        <begin position="108"/>
        <end position="127"/>
    </location>
</feature>
<evidence type="ECO:0000256" key="6">
    <source>
        <dbReference type="HAMAP-Rule" id="MF_00031"/>
    </source>
</evidence>
<keyword evidence="5 6" id="KW-0234">DNA repair</keyword>
<feature type="region of interest" description="Domain III" evidence="6">
    <location>
        <begin position="151"/>
        <end position="200"/>
    </location>
</feature>
<dbReference type="GO" id="GO:0006310">
    <property type="term" value="P:DNA recombination"/>
    <property type="evidence" value="ECO:0007669"/>
    <property type="project" value="UniProtKB-UniRule"/>
</dbReference>
<dbReference type="Gene3D" id="1.10.8.10">
    <property type="entry name" value="DNA helicase RuvA subunit, C-terminal domain"/>
    <property type="match status" value="1"/>
</dbReference>
<dbReference type="OrthoDB" id="5293449at2"/>
<feature type="region of interest" description="Domain I" evidence="6">
    <location>
        <begin position="1"/>
        <end position="64"/>
    </location>
</feature>
<proteinExistence type="inferred from homology"/>
<dbReference type="InterPro" id="IPR000085">
    <property type="entry name" value="RuvA"/>
</dbReference>
<sequence>MIGRLTGVLLEKNPPSLLIDVQGVGYEVDAPMSTFYALPPLGDTTALFTHLVVREDAQLLYGFGTRTERVLFRALLKVNGVGAKVALAILSGLSTDEFLSCIATKDINALTRVPGIGKKTAERLLIELQDKVETLGLGMGSLPSGSLPLDDEPSAREQAEEALVSLGYKPAEATRLLDKHAEAGQSVEQMIRAALRGAAR</sequence>
<keyword evidence="8" id="KW-0378">Hydrolase</keyword>
<keyword evidence="9" id="KW-1185">Reference proteome</keyword>
<keyword evidence="8" id="KW-0547">Nucleotide-binding</keyword>
<dbReference type="InterPro" id="IPR036267">
    <property type="entry name" value="RuvA_C_sf"/>
</dbReference>
<dbReference type="GO" id="GO:0005524">
    <property type="term" value="F:ATP binding"/>
    <property type="evidence" value="ECO:0007669"/>
    <property type="project" value="InterPro"/>
</dbReference>
<evidence type="ECO:0000256" key="1">
    <source>
        <dbReference type="ARBA" id="ARBA00022490"/>
    </source>
</evidence>
<dbReference type="SUPFAM" id="SSF47781">
    <property type="entry name" value="RuvA domain 2-like"/>
    <property type="match status" value="1"/>
</dbReference>
<dbReference type="InterPro" id="IPR010994">
    <property type="entry name" value="RuvA_2-like"/>
</dbReference>
<keyword evidence="2 6" id="KW-0227">DNA damage</keyword>
<dbReference type="GO" id="GO:0005737">
    <property type="term" value="C:cytoplasm"/>
    <property type="evidence" value="ECO:0007669"/>
    <property type="project" value="UniProtKB-SubCell"/>
</dbReference>
<keyword evidence="8" id="KW-0067">ATP-binding</keyword>
<dbReference type="SUPFAM" id="SSF50249">
    <property type="entry name" value="Nucleic acid-binding proteins"/>
    <property type="match status" value="1"/>
</dbReference>
<name>A0A2Z2NVT4_9GAMM</name>
<dbReference type="Pfam" id="PF01330">
    <property type="entry name" value="RuvA_N"/>
    <property type="match status" value="1"/>
</dbReference>
<dbReference type="EMBL" id="CP018632">
    <property type="protein sequence ID" value="ASJ75572.1"/>
    <property type="molecule type" value="Genomic_DNA"/>
</dbReference>
<dbReference type="RefSeq" id="WP_088920472.1">
    <property type="nucleotide sequence ID" value="NZ_CP018632.1"/>
</dbReference>
<comment type="similarity">
    <text evidence="6">Belongs to the RuvA family.</text>
</comment>
<dbReference type="GO" id="GO:0016787">
    <property type="term" value="F:hydrolase activity"/>
    <property type="evidence" value="ECO:0007669"/>
    <property type="project" value="UniProtKB-KW"/>
</dbReference>
<dbReference type="InterPro" id="IPR012340">
    <property type="entry name" value="NA-bd_OB-fold"/>
</dbReference>
<evidence type="ECO:0000256" key="5">
    <source>
        <dbReference type="ARBA" id="ARBA00023204"/>
    </source>
</evidence>
<gene>
    <name evidence="6 8" type="primary">ruvA</name>
    <name evidence="8" type="ORF">IMCC3135_27595</name>
</gene>
<keyword evidence="8" id="KW-0347">Helicase</keyword>
<dbReference type="Proteomes" id="UP000250079">
    <property type="component" value="Chromosome"/>
</dbReference>
<dbReference type="GO" id="GO:0000400">
    <property type="term" value="F:four-way junction DNA binding"/>
    <property type="evidence" value="ECO:0007669"/>
    <property type="project" value="UniProtKB-UniRule"/>
</dbReference>
<comment type="function">
    <text evidence="6">The RuvA-RuvB-RuvC complex processes Holliday junction (HJ) DNA during genetic recombination and DNA repair, while the RuvA-RuvB complex plays an important role in the rescue of blocked DNA replication forks via replication fork reversal (RFR). RuvA specifically binds to HJ cruciform DNA, conferring on it an open structure. The RuvB hexamer acts as an ATP-dependent pump, pulling dsDNA into and through the RuvAB complex. HJ branch migration allows RuvC to scan DNA until it finds its consensus sequence, where it cleaves and resolves the cruciform DNA.</text>
</comment>
<dbReference type="InterPro" id="IPR013849">
    <property type="entry name" value="DNA_helicase_Holl-junc_RuvA_I"/>
</dbReference>
<dbReference type="InterPro" id="IPR011114">
    <property type="entry name" value="RuvA_C"/>
</dbReference>
<dbReference type="CDD" id="cd14332">
    <property type="entry name" value="UBA_RuvA_C"/>
    <property type="match status" value="1"/>
</dbReference>
<comment type="caution">
    <text evidence="6">Lacks conserved residue(s) required for the propagation of feature annotation.</text>
</comment>
<dbReference type="HAMAP" id="MF_00031">
    <property type="entry name" value="DNA_HJ_migration_RuvA"/>
    <property type="match status" value="1"/>
</dbReference>
<feature type="region of interest" description="Domain II" evidence="6">
    <location>
        <begin position="65"/>
        <end position="142"/>
    </location>
</feature>
<dbReference type="KEGG" id="gai:IMCC3135_27595"/>
<evidence type="ECO:0000259" key="7">
    <source>
        <dbReference type="SMART" id="SM00278"/>
    </source>
</evidence>
<dbReference type="GO" id="GO:0009379">
    <property type="term" value="C:Holliday junction helicase complex"/>
    <property type="evidence" value="ECO:0007669"/>
    <property type="project" value="InterPro"/>
</dbReference>
<comment type="domain">
    <text evidence="6">Has three domains with a flexible linker between the domains II and III and assumes an 'L' shape. Domain III is highly mobile and contacts RuvB.</text>
</comment>
<comment type="subunit">
    <text evidence="6">Homotetramer. Forms an RuvA(8)-RuvB(12)-Holliday junction (HJ) complex. HJ DNA is sandwiched between 2 RuvA tetramers; dsDNA enters through RuvA and exits via RuvB. An RuvB hexamer assembles on each DNA strand where it exits the tetramer. Each RuvB hexamer is contacted by two RuvA subunits (via domain III) on 2 adjacent RuvB subunits; this complex drives branch migration. In the full resolvosome a probable DNA-RuvA(4)-RuvB(12)-RuvC(2) complex forms which resolves the HJ.</text>
</comment>
<dbReference type="GO" id="GO:0009378">
    <property type="term" value="F:four-way junction helicase activity"/>
    <property type="evidence" value="ECO:0007669"/>
    <property type="project" value="InterPro"/>
</dbReference>
<dbReference type="AlphaFoldDB" id="A0A2Z2NVT4"/>
<comment type="subcellular location">
    <subcellularLocation>
        <location evidence="6">Cytoplasm</location>
    </subcellularLocation>
</comment>
<reference evidence="8 9" key="1">
    <citation type="submission" date="2016-12" db="EMBL/GenBank/DDBJ databases">
        <authorList>
            <person name="Song W.-J."/>
            <person name="Kurnit D.M."/>
        </authorList>
    </citation>
    <scope>NUCLEOTIDE SEQUENCE [LARGE SCALE GENOMIC DNA]</scope>
    <source>
        <strain evidence="8 9">IMCC3135</strain>
    </source>
</reference>
<dbReference type="SMART" id="SM00278">
    <property type="entry name" value="HhH1"/>
    <property type="match status" value="2"/>
</dbReference>
<keyword evidence="1 6" id="KW-0963">Cytoplasm</keyword>
<keyword evidence="3 6" id="KW-0238">DNA-binding</keyword>
<evidence type="ECO:0000256" key="4">
    <source>
        <dbReference type="ARBA" id="ARBA00023172"/>
    </source>
</evidence>
<dbReference type="GO" id="GO:0048476">
    <property type="term" value="C:Holliday junction resolvase complex"/>
    <property type="evidence" value="ECO:0007669"/>
    <property type="project" value="UniProtKB-UniRule"/>
</dbReference>
<feature type="domain" description="Helix-hairpin-helix DNA-binding motif class 1" evidence="7">
    <location>
        <begin position="73"/>
        <end position="92"/>
    </location>
</feature>